<proteinExistence type="predicted"/>
<evidence type="ECO:0000256" key="1">
    <source>
        <dbReference type="SAM" id="SignalP"/>
    </source>
</evidence>
<protein>
    <recommendedName>
        <fullName evidence="4">T9SS type A sorting domain-containing protein</fullName>
    </recommendedName>
</protein>
<keyword evidence="1" id="KW-0732">Signal</keyword>
<sequence>MMHTTTFVSARCGHRYCIWAWLLVSWFYTAQTAHAQTTWAKNMGGTSIDQGNGIALDGSGNFVWAKRIGGTDSDIGFSIALNGSGNVYTTGHFAGTVDFDPGVGVANLTSTAVGSFDIFVSKLDGSGNFVWAKAMGGTGSDIGNAIAVDGSGNVHTTGPFTGTVDFDPGAGTSNLVSAGSRDIFVSKLDALGALPVTLRYFSGRMVAEGALLGWATASEINSSHFLLERSGDLQGFEAIAHVPSKAPNGNATTELTYQYVDAQPRPGVNYYRLVQVDRDGSRIPSKPIALSREGAAPVLFPNPMGPQGEAALEPAVAYRRYRLTNLLGQVVQQADEPGTLSRVSVVNQPLGLYLLHLEPTEGLPQTYRIVK</sequence>
<reference evidence="2 3" key="1">
    <citation type="submission" date="2021-03" db="EMBL/GenBank/DDBJ databases">
        <title>Fibrella sp. HMF5036 genome sequencing and assembly.</title>
        <authorList>
            <person name="Kang H."/>
            <person name="Kim H."/>
            <person name="Bae S."/>
            <person name="Joh K."/>
        </authorList>
    </citation>
    <scope>NUCLEOTIDE SEQUENCE [LARGE SCALE GENOMIC DNA]</scope>
    <source>
        <strain evidence="2 3">HMF5036</strain>
    </source>
</reference>
<feature type="signal peptide" evidence="1">
    <location>
        <begin position="1"/>
        <end position="35"/>
    </location>
</feature>
<dbReference type="PANTHER" id="PTHR35580">
    <property type="entry name" value="CELL SURFACE GLYCOPROTEIN (S-LAYER PROTEIN)-LIKE PROTEIN"/>
    <property type="match status" value="1"/>
</dbReference>
<dbReference type="InterPro" id="IPR052918">
    <property type="entry name" value="Motility_Chemotaxis_Reg"/>
</dbReference>
<keyword evidence="3" id="KW-1185">Reference proteome</keyword>
<evidence type="ECO:0008006" key="4">
    <source>
        <dbReference type="Google" id="ProtNLM"/>
    </source>
</evidence>
<dbReference type="RefSeq" id="WP_207335538.1">
    <property type="nucleotide sequence ID" value="NZ_JAFMYU010000007.1"/>
</dbReference>
<evidence type="ECO:0000313" key="2">
    <source>
        <dbReference type="EMBL" id="MBO0931575.1"/>
    </source>
</evidence>
<organism evidence="2 3">
    <name type="scientific">Fibrella aquatilis</name>
    <dbReference type="NCBI Taxonomy" id="2817059"/>
    <lineage>
        <taxon>Bacteria</taxon>
        <taxon>Pseudomonadati</taxon>
        <taxon>Bacteroidota</taxon>
        <taxon>Cytophagia</taxon>
        <taxon>Cytophagales</taxon>
        <taxon>Spirosomataceae</taxon>
        <taxon>Fibrella</taxon>
    </lineage>
</organism>
<dbReference type="AlphaFoldDB" id="A0A939G725"/>
<dbReference type="PANTHER" id="PTHR35580:SF1">
    <property type="entry name" value="PHYTASE-LIKE DOMAIN-CONTAINING PROTEIN"/>
    <property type="match status" value="1"/>
</dbReference>
<accession>A0A939G725</accession>
<gene>
    <name evidence="2" type="ORF">J2I48_11250</name>
</gene>
<dbReference type="EMBL" id="JAFMYU010000007">
    <property type="protein sequence ID" value="MBO0931575.1"/>
    <property type="molecule type" value="Genomic_DNA"/>
</dbReference>
<evidence type="ECO:0000313" key="3">
    <source>
        <dbReference type="Proteomes" id="UP000664795"/>
    </source>
</evidence>
<comment type="caution">
    <text evidence="2">The sequence shown here is derived from an EMBL/GenBank/DDBJ whole genome shotgun (WGS) entry which is preliminary data.</text>
</comment>
<dbReference type="Proteomes" id="UP000664795">
    <property type="component" value="Unassembled WGS sequence"/>
</dbReference>
<feature type="chain" id="PRO_5036952720" description="T9SS type A sorting domain-containing protein" evidence="1">
    <location>
        <begin position="36"/>
        <end position="371"/>
    </location>
</feature>
<name>A0A939G725_9BACT</name>